<dbReference type="OrthoDB" id="9812068at2"/>
<feature type="domain" description="PDZ" evidence="8">
    <location>
        <begin position="85"/>
        <end position="156"/>
    </location>
</feature>
<comment type="caution">
    <text evidence="9">The sequence shown here is derived from an EMBL/GenBank/DDBJ whole genome shotgun (WGS) entry which is preliminary data.</text>
</comment>
<gene>
    <name evidence="9" type="ORF">EJ104_05290</name>
</gene>
<evidence type="ECO:0000256" key="6">
    <source>
        <dbReference type="SAM" id="MobiDB-lite"/>
    </source>
</evidence>
<dbReference type="GO" id="GO:0007165">
    <property type="term" value="P:signal transduction"/>
    <property type="evidence" value="ECO:0007669"/>
    <property type="project" value="TreeGrafter"/>
</dbReference>
<organism evidence="9 10">
    <name type="scientific">Deinococcus radiophilus</name>
    <dbReference type="NCBI Taxonomy" id="32062"/>
    <lineage>
        <taxon>Bacteria</taxon>
        <taxon>Thermotogati</taxon>
        <taxon>Deinococcota</taxon>
        <taxon>Deinococci</taxon>
        <taxon>Deinococcales</taxon>
        <taxon>Deinococcaceae</taxon>
        <taxon>Deinococcus</taxon>
    </lineage>
</organism>
<comment type="similarity">
    <text evidence="1 5">Belongs to the peptidase S41A family.</text>
</comment>
<dbReference type="PANTHER" id="PTHR32060:SF30">
    <property type="entry name" value="CARBOXY-TERMINAL PROCESSING PROTEASE CTPA"/>
    <property type="match status" value="1"/>
</dbReference>
<dbReference type="CDD" id="cd07560">
    <property type="entry name" value="Peptidase_S41_CPP"/>
    <property type="match status" value="1"/>
</dbReference>
<dbReference type="Pfam" id="PF17820">
    <property type="entry name" value="PDZ_6"/>
    <property type="match status" value="1"/>
</dbReference>
<dbReference type="InterPro" id="IPR001478">
    <property type="entry name" value="PDZ"/>
</dbReference>
<keyword evidence="2 5" id="KW-0645">Protease</keyword>
<evidence type="ECO:0000256" key="5">
    <source>
        <dbReference type="RuleBase" id="RU004404"/>
    </source>
</evidence>
<feature type="chain" id="PRO_5018564798" evidence="7">
    <location>
        <begin position="23"/>
        <end position="485"/>
    </location>
</feature>
<evidence type="ECO:0000256" key="1">
    <source>
        <dbReference type="ARBA" id="ARBA00009179"/>
    </source>
</evidence>
<dbReference type="PROSITE" id="PS50106">
    <property type="entry name" value="PDZ"/>
    <property type="match status" value="1"/>
</dbReference>
<evidence type="ECO:0000256" key="7">
    <source>
        <dbReference type="SAM" id="SignalP"/>
    </source>
</evidence>
<dbReference type="InterPro" id="IPR029045">
    <property type="entry name" value="ClpP/crotonase-like_dom_sf"/>
</dbReference>
<sequence length="485" mass="51931">MTRKQVLLLSGALAGTAAVGYAQMSGYKATDLLNTEAGRSFMVVLDQLNANYLYDVDREAVMRGAIHGALGALKDDFTYYEEPSDNAIDRQNLSGTFYGIGVLLEGDRSGRGVRVGTVYQGGAAFEAGVQMGDVFLEIDGKDVRDSTTTDVVRLVRGEEGKPVQVMFARGGKPYTVTMTRKPVSNVSVETAILDGNVGYIALTSFYNEKASAQFREAVRKMQAAGVNKLIVDMRDNGGGLLQAGVDVADQFMNEGPIVSLRNRSGRTQLYGAATDRGTDYEGELVVLVNRNSASASEVVSGALQDVGRAQIIGEKTFGKGVAQTPITTPDGGRVNIVSSEWVSPGGRRINKEGITPDVLVKDSRRFTPLNFIGSGAQPGTEMILTVNGEEVKVQANSEGQFEYVGELPRRERSSVPGEATVDLESDQQLRAALEYFATGAVSKDLQMTPEEIAAQDEARATEDGEDAAAEDTQDAEPQPQTPVKP</sequence>
<dbReference type="InterPro" id="IPR036034">
    <property type="entry name" value="PDZ_sf"/>
</dbReference>
<dbReference type="EMBL" id="RXPE01000007">
    <property type="protein sequence ID" value="RTR28325.1"/>
    <property type="molecule type" value="Genomic_DNA"/>
</dbReference>
<dbReference type="InterPro" id="IPR041489">
    <property type="entry name" value="PDZ_6"/>
</dbReference>
<dbReference type="GO" id="GO:0030288">
    <property type="term" value="C:outer membrane-bounded periplasmic space"/>
    <property type="evidence" value="ECO:0007669"/>
    <property type="project" value="TreeGrafter"/>
</dbReference>
<dbReference type="GO" id="GO:0006508">
    <property type="term" value="P:proteolysis"/>
    <property type="evidence" value="ECO:0007669"/>
    <property type="project" value="UniProtKB-KW"/>
</dbReference>
<dbReference type="RefSeq" id="WP_126351717.1">
    <property type="nucleotide sequence ID" value="NZ_CP086380.1"/>
</dbReference>
<reference evidence="9 10" key="1">
    <citation type="submission" date="2018-12" db="EMBL/GenBank/DDBJ databases">
        <title>Deinococcus radiophilus ATCC 27603 genome sequencing and assembly.</title>
        <authorList>
            <person name="Maclea K.S."/>
            <person name="Maynard C.R."/>
        </authorList>
    </citation>
    <scope>NUCLEOTIDE SEQUENCE [LARGE SCALE GENOMIC DNA]</scope>
    <source>
        <strain evidence="9 10">ATCC 27603</strain>
    </source>
</reference>
<keyword evidence="10" id="KW-1185">Reference proteome</keyword>
<keyword evidence="7" id="KW-0732">Signal</keyword>
<dbReference type="GO" id="GO:0008236">
    <property type="term" value="F:serine-type peptidase activity"/>
    <property type="evidence" value="ECO:0007669"/>
    <property type="project" value="UniProtKB-KW"/>
</dbReference>
<dbReference type="SMART" id="SM00245">
    <property type="entry name" value="TSPc"/>
    <property type="match status" value="1"/>
</dbReference>
<keyword evidence="3 5" id="KW-0378">Hydrolase</keyword>
<keyword evidence="4 5" id="KW-0720">Serine protease</keyword>
<dbReference type="CDD" id="cd06782">
    <property type="entry name" value="cpPDZ_CPP-like"/>
    <property type="match status" value="1"/>
</dbReference>
<dbReference type="Gene3D" id="2.30.42.10">
    <property type="match status" value="1"/>
</dbReference>
<evidence type="ECO:0000259" key="8">
    <source>
        <dbReference type="PROSITE" id="PS50106"/>
    </source>
</evidence>
<evidence type="ECO:0000313" key="10">
    <source>
        <dbReference type="Proteomes" id="UP000277766"/>
    </source>
</evidence>
<dbReference type="SMART" id="SM00228">
    <property type="entry name" value="PDZ"/>
    <property type="match status" value="1"/>
</dbReference>
<name>A0A3S0I9F8_9DEIO</name>
<dbReference type="Proteomes" id="UP000277766">
    <property type="component" value="Unassembled WGS sequence"/>
</dbReference>
<evidence type="ECO:0000256" key="2">
    <source>
        <dbReference type="ARBA" id="ARBA00022670"/>
    </source>
</evidence>
<dbReference type="Pfam" id="PF03572">
    <property type="entry name" value="Peptidase_S41"/>
    <property type="match status" value="1"/>
</dbReference>
<dbReference type="Gene3D" id="3.90.226.10">
    <property type="entry name" value="2-enoyl-CoA Hydratase, Chain A, domain 1"/>
    <property type="match status" value="1"/>
</dbReference>
<dbReference type="PANTHER" id="PTHR32060">
    <property type="entry name" value="TAIL-SPECIFIC PROTEASE"/>
    <property type="match status" value="1"/>
</dbReference>
<protein>
    <submittedName>
        <fullName evidence="9">S41 family peptidase</fullName>
    </submittedName>
</protein>
<dbReference type="Gene3D" id="3.30.750.44">
    <property type="match status" value="1"/>
</dbReference>
<dbReference type="SUPFAM" id="SSF52096">
    <property type="entry name" value="ClpP/crotonase"/>
    <property type="match status" value="1"/>
</dbReference>
<dbReference type="GO" id="GO:0004175">
    <property type="term" value="F:endopeptidase activity"/>
    <property type="evidence" value="ECO:0007669"/>
    <property type="project" value="TreeGrafter"/>
</dbReference>
<evidence type="ECO:0000256" key="4">
    <source>
        <dbReference type="ARBA" id="ARBA00022825"/>
    </source>
</evidence>
<evidence type="ECO:0000256" key="3">
    <source>
        <dbReference type="ARBA" id="ARBA00022801"/>
    </source>
</evidence>
<evidence type="ECO:0000313" key="9">
    <source>
        <dbReference type="EMBL" id="RTR28325.1"/>
    </source>
</evidence>
<feature type="region of interest" description="Disordered" evidence="6">
    <location>
        <begin position="447"/>
        <end position="485"/>
    </location>
</feature>
<feature type="compositionally biased region" description="Acidic residues" evidence="6">
    <location>
        <begin position="463"/>
        <end position="474"/>
    </location>
</feature>
<dbReference type="InterPro" id="IPR004447">
    <property type="entry name" value="Peptidase_S41A"/>
</dbReference>
<dbReference type="AlphaFoldDB" id="A0A3S0I9F8"/>
<dbReference type="SUPFAM" id="SSF50156">
    <property type="entry name" value="PDZ domain-like"/>
    <property type="match status" value="1"/>
</dbReference>
<dbReference type="NCBIfam" id="TIGR00225">
    <property type="entry name" value="prc"/>
    <property type="match status" value="1"/>
</dbReference>
<feature type="signal peptide" evidence="7">
    <location>
        <begin position="1"/>
        <end position="22"/>
    </location>
</feature>
<accession>A0A3S0I9F8</accession>
<dbReference type="InterPro" id="IPR005151">
    <property type="entry name" value="Tail-specific_protease"/>
</dbReference>
<proteinExistence type="inferred from homology"/>